<feature type="transmembrane region" description="Helical" evidence="1">
    <location>
        <begin position="6"/>
        <end position="24"/>
    </location>
</feature>
<keyword evidence="1" id="KW-0812">Transmembrane</keyword>
<protein>
    <submittedName>
        <fullName evidence="2">Uncharacterized protein</fullName>
    </submittedName>
</protein>
<dbReference type="HOGENOM" id="CLU_154300_0_0_1"/>
<name>A0A0C3EVS6_PILCF</name>
<feature type="non-terminal residue" evidence="2">
    <location>
        <position position="143"/>
    </location>
</feature>
<reference evidence="2 3" key="1">
    <citation type="submission" date="2014-04" db="EMBL/GenBank/DDBJ databases">
        <authorList>
            <consortium name="DOE Joint Genome Institute"/>
            <person name="Kuo A."/>
            <person name="Tarkka M."/>
            <person name="Buscot F."/>
            <person name="Kohler A."/>
            <person name="Nagy L.G."/>
            <person name="Floudas D."/>
            <person name="Copeland A."/>
            <person name="Barry K.W."/>
            <person name="Cichocki N."/>
            <person name="Veneault-Fourrey C."/>
            <person name="LaButti K."/>
            <person name="Lindquist E.A."/>
            <person name="Lipzen A."/>
            <person name="Lundell T."/>
            <person name="Morin E."/>
            <person name="Murat C."/>
            <person name="Sun H."/>
            <person name="Tunlid A."/>
            <person name="Henrissat B."/>
            <person name="Grigoriev I.V."/>
            <person name="Hibbett D.S."/>
            <person name="Martin F."/>
            <person name="Nordberg H.P."/>
            <person name="Cantor M.N."/>
            <person name="Hua S.X."/>
        </authorList>
    </citation>
    <scope>NUCLEOTIDE SEQUENCE [LARGE SCALE GENOMIC DNA]</scope>
    <source>
        <strain evidence="2 3">F 1598</strain>
    </source>
</reference>
<keyword evidence="1" id="KW-1133">Transmembrane helix</keyword>
<evidence type="ECO:0000256" key="1">
    <source>
        <dbReference type="SAM" id="Phobius"/>
    </source>
</evidence>
<sequence>MHFLSFIGWLSAFFITICYVLRLAGRAFRAKLVLTETALFELEVLRRSGKPTARIPGTAIVAGGSIAGMLTARVCHDFFERVLIVEPEGWLFEDVETTTPWEISHKRSRLIQYLTFQGFQPIGYLILEALFPSSFSAEVKAGG</sequence>
<accession>A0A0C3EVS6</accession>
<organism evidence="2 3">
    <name type="scientific">Piloderma croceum (strain F 1598)</name>
    <dbReference type="NCBI Taxonomy" id="765440"/>
    <lineage>
        <taxon>Eukaryota</taxon>
        <taxon>Fungi</taxon>
        <taxon>Dikarya</taxon>
        <taxon>Basidiomycota</taxon>
        <taxon>Agaricomycotina</taxon>
        <taxon>Agaricomycetes</taxon>
        <taxon>Agaricomycetidae</taxon>
        <taxon>Atheliales</taxon>
        <taxon>Atheliaceae</taxon>
        <taxon>Piloderma</taxon>
    </lineage>
</organism>
<keyword evidence="3" id="KW-1185">Reference proteome</keyword>
<evidence type="ECO:0000313" key="3">
    <source>
        <dbReference type="Proteomes" id="UP000054166"/>
    </source>
</evidence>
<dbReference type="InParanoid" id="A0A0C3EVS6"/>
<reference evidence="3" key="2">
    <citation type="submission" date="2015-01" db="EMBL/GenBank/DDBJ databases">
        <title>Evolutionary Origins and Diversification of the Mycorrhizal Mutualists.</title>
        <authorList>
            <consortium name="DOE Joint Genome Institute"/>
            <consortium name="Mycorrhizal Genomics Consortium"/>
            <person name="Kohler A."/>
            <person name="Kuo A."/>
            <person name="Nagy L.G."/>
            <person name="Floudas D."/>
            <person name="Copeland A."/>
            <person name="Barry K.W."/>
            <person name="Cichocki N."/>
            <person name="Veneault-Fourrey C."/>
            <person name="LaButti K."/>
            <person name="Lindquist E.A."/>
            <person name="Lipzen A."/>
            <person name="Lundell T."/>
            <person name="Morin E."/>
            <person name="Murat C."/>
            <person name="Riley R."/>
            <person name="Ohm R."/>
            <person name="Sun H."/>
            <person name="Tunlid A."/>
            <person name="Henrissat B."/>
            <person name="Grigoriev I.V."/>
            <person name="Hibbett D.S."/>
            <person name="Martin F."/>
        </authorList>
    </citation>
    <scope>NUCLEOTIDE SEQUENCE [LARGE SCALE GENOMIC DNA]</scope>
    <source>
        <strain evidence="3">F 1598</strain>
    </source>
</reference>
<gene>
    <name evidence="2" type="ORF">PILCRDRAFT_12651</name>
</gene>
<keyword evidence="1" id="KW-0472">Membrane</keyword>
<evidence type="ECO:0000313" key="2">
    <source>
        <dbReference type="EMBL" id="KIM76600.1"/>
    </source>
</evidence>
<dbReference type="Proteomes" id="UP000054166">
    <property type="component" value="Unassembled WGS sequence"/>
</dbReference>
<dbReference type="OrthoDB" id="3038299at2759"/>
<dbReference type="AlphaFoldDB" id="A0A0C3EVS6"/>
<proteinExistence type="predicted"/>
<dbReference type="EMBL" id="KN833033">
    <property type="protein sequence ID" value="KIM76600.1"/>
    <property type="molecule type" value="Genomic_DNA"/>
</dbReference>